<name>A0A0N0XBH0_PSESX</name>
<reference evidence="1 2" key="1">
    <citation type="submission" date="2015-07" db="EMBL/GenBank/DDBJ databases">
        <authorList>
            <person name="Noorani M."/>
        </authorList>
    </citation>
    <scope>NUCLEOTIDE SEQUENCE [LARGE SCALE GENOMIC DNA]</scope>
    <source>
        <strain evidence="1 2">0788_9</strain>
    </source>
</reference>
<organism evidence="1 2">
    <name type="scientific">Pseudomonas syringae pv. cilantro</name>
    <dbReference type="NCBI Taxonomy" id="81035"/>
    <lineage>
        <taxon>Bacteria</taxon>
        <taxon>Pseudomonadati</taxon>
        <taxon>Pseudomonadota</taxon>
        <taxon>Gammaproteobacteria</taxon>
        <taxon>Pseudomonadales</taxon>
        <taxon>Pseudomonadaceae</taxon>
        <taxon>Pseudomonas</taxon>
        <taxon>Pseudomonas syringae</taxon>
    </lineage>
</organism>
<gene>
    <name evidence="1" type="ORF">ABJ99_4336</name>
</gene>
<sequence length="47" mass="4852">MVDGRYNGANVTSTFLLGNFQSTLEDSCNTAIGVTSVSGLSTLVITP</sequence>
<evidence type="ECO:0000313" key="1">
    <source>
        <dbReference type="EMBL" id="KPC28483.1"/>
    </source>
</evidence>
<dbReference type="PATRIC" id="fig|81035.3.peg.4637"/>
<proteinExistence type="predicted"/>
<dbReference type="Proteomes" id="UP000037891">
    <property type="component" value="Unassembled WGS sequence"/>
</dbReference>
<accession>A0A0N0XBH0</accession>
<reference evidence="1 2" key="2">
    <citation type="submission" date="2015-10" db="EMBL/GenBank/DDBJ databases">
        <title>Comparative genomics and high-throughput reverse genetic screens identify a new phytobacterial MAMP and an Arabidopsis receptor required for immune elicitation.</title>
        <authorList>
            <person name="Mott G.A."/>
            <person name="Thakur S."/>
            <person name="Wang P.W."/>
            <person name="Desveaux D."/>
            <person name="Guttman D.S."/>
        </authorList>
    </citation>
    <scope>NUCLEOTIDE SEQUENCE [LARGE SCALE GENOMIC DNA]</scope>
    <source>
        <strain evidence="1 2">0788_9</strain>
    </source>
</reference>
<evidence type="ECO:0000313" key="2">
    <source>
        <dbReference type="Proteomes" id="UP000037891"/>
    </source>
</evidence>
<dbReference type="EMBL" id="LGLN01000064">
    <property type="protein sequence ID" value="KPC28483.1"/>
    <property type="molecule type" value="Genomic_DNA"/>
</dbReference>
<comment type="caution">
    <text evidence="1">The sequence shown here is derived from an EMBL/GenBank/DDBJ whole genome shotgun (WGS) entry which is preliminary data.</text>
</comment>
<protein>
    <submittedName>
        <fullName evidence="1">Uncharacterized protein</fullName>
    </submittedName>
</protein>
<dbReference type="AlphaFoldDB" id="A0A0N0XBH0"/>